<dbReference type="GO" id="GO:0006508">
    <property type="term" value="P:proteolysis"/>
    <property type="evidence" value="ECO:0007669"/>
    <property type="project" value="UniProtKB-KW"/>
</dbReference>
<feature type="region of interest" description="Disordered" evidence="5">
    <location>
        <begin position="163"/>
        <end position="202"/>
    </location>
</feature>
<evidence type="ECO:0000313" key="9">
    <source>
        <dbReference type="EMBL" id="GEU49331.1"/>
    </source>
</evidence>
<dbReference type="InterPro" id="IPR036397">
    <property type="entry name" value="RNaseH_sf"/>
</dbReference>
<feature type="compositionally biased region" description="Polar residues" evidence="5">
    <location>
        <begin position="899"/>
        <end position="930"/>
    </location>
</feature>
<evidence type="ECO:0000256" key="1">
    <source>
        <dbReference type="ARBA" id="ARBA00022670"/>
    </source>
</evidence>
<protein>
    <recommendedName>
        <fullName evidence="10">Integrase catalytic domain-containing protein</fullName>
    </recommendedName>
</protein>
<dbReference type="GO" id="GO:0003676">
    <property type="term" value="F:nucleic acid binding"/>
    <property type="evidence" value="ECO:0007669"/>
    <property type="project" value="InterPro"/>
</dbReference>
<evidence type="ECO:0000259" key="8">
    <source>
        <dbReference type="Pfam" id="PF22936"/>
    </source>
</evidence>
<feature type="domain" description="GAG-pre-integrase" evidence="7">
    <location>
        <begin position="1504"/>
        <end position="1555"/>
    </location>
</feature>
<dbReference type="Pfam" id="PF13976">
    <property type="entry name" value="gag_pre-integrs"/>
    <property type="match status" value="1"/>
</dbReference>
<dbReference type="GO" id="GO:0008233">
    <property type="term" value="F:peptidase activity"/>
    <property type="evidence" value="ECO:0007669"/>
    <property type="project" value="UniProtKB-KW"/>
</dbReference>
<feature type="domain" description="Reverse transcriptase Ty1/copia-type" evidence="6">
    <location>
        <begin position="579"/>
        <end position="649"/>
    </location>
</feature>
<dbReference type="InterPro" id="IPR039537">
    <property type="entry name" value="Retrotran_Ty1/copia-like"/>
</dbReference>
<feature type="domain" description="Retrovirus-related Pol polyprotein from transposon TNT 1-94-like beta-barrel" evidence="8">
    <location>
        <begin position="1398"/>
        <end position="1469"/>
    </location>
</feature>
<feature type="compositionally biased region" description="Polar residues" evidence="5">
    <location>
        <begin position="165"/>
        <end position="180"/>
    </location>
</feature>
<sequence length="1714" mass="196225">MEIVKKDIDEIKTINIELEHSVAKLFSENEKLIKEQEHLKSIYKDQFDSIRKTRVQSKEHCDSLIAQINAKSVENSDLNAQLQEKVFAIAALKNELRKLKGKIVVDTAVSKPSATIARGMFKLDIEPISHRLKKNRDAYEVYLEKSIALRRLVECARKQYPRVEPTTSASGSKPSGNTKNNKIRQPPSINQKNKVEKHPRKVKSSFNRMNSIFEPTNNAHLKHSMRNAKFESICAICNKCLFDANHDMCVIDYVNDINVRSKSKSKSKRNKKRKVWKPMGNVFNEIGYSWKPTCRTLTIVRIKCPLTRITSTKEVPLKETTITPVITQSPSHKVYSRKPKALRSVESSSKARIVDLRLLTPSNPNNLRDPLFLMFHLLLLLIAGIVRFGNDHIAKIMRYGDYRMGNVTISRVFYMEGLGHNLFSIGQFCNSDLEVTFCKHTCFIRDLEETPSPVIPLGVEKADHDIKVSHMDNNPYVDFPILEPSSNESSTQDVIPNNVHLINQSPKNINKWTKDHPVDNMISDPSRSVSTRHQLQDEALFCYFDAFLSCVEPKSYKQAFTKSSWIEAMQEELNEFELARREATRIFIAFAAHMNMVVYQMDVKTVFLNGVLREEVYISQPDGFVDPENPNHVYRLKKSLYGLKQAPRAKTVFGPWLDLPSHYNDNHLMHYVLQHQRRDATAEKIALLLKTGKLLSATITLYLKVEDPILKEQQVVSELGKFEQWKFRIQRYLQNEHYALWEVIEFGDSYEVPKESAATGSASEGNKGRIVAITTEDMQKRRNDVKARTTLLLALPNEHQLRFSKYKMAQELWDAILKTFGGNEATRKTKKNLLKQQYHNFKAEGKETLEQTFNRLLALEWLMHTIVSRNRSDLDTMSLDDLYNHQKVYEPKVQKKSDSQNMAFISSSKNSSGNEEDNTASVPTTNTQVSPAGPTVAPASISLDTTCAYIASQSNGSQIKYEDINQIDEDDIDEMDIKWNMALLSMRADRFWKKTGKKIYIQGTDGCRAPRSQNKGRRDNYRQRSKVEEQAPKALMAIDGVGWDWSYMENDEENHALVADEEAPTEFAQMAKTSTDNEVFDNSLCSKACKKNTDSLNSQIIKLSEKLGDTKNMLYHYKLCLSQVKGRLVEFKNQKIKFCKKIRGLEFSVECKTNKIENLTNELEILKKEKEGLERKITGFKSATKDLDNLIGSQRSNKIKEVLGYSNAPPPAQVYSPPKNDMSWTGLLEFANDIITDYTRPSPSVENSPTVVKIDKKETVRKLTVKYAELYRKTPKRSNVDHGRSWAKNSNTYKSRTPRTVFYKTGRPPIRTNRPYMNVVQPKRTSFYKPAHSYLNRPFQRTSAVRSQFRGLRVPTVNRKFPTVNRKFPMGNSTFPTADMGNKGKAFNSQINIDDKGYWDSGCSRHMTGDMSYLSDYEPYDGGYVSFRQGGCKITSKGTIKTCKLEFENVYFVKDLKYNLFSVLQICDNKNSVLFTDSECIVLGRNFKLSDDANVLLRTPGQHNMYSIDLNNVVPHKDLTYLVAKASADECMLWHRRLGHLNIKTMNRFSLTFFLKTKDETSGILRNFITEIENLKKGIKREFSNVRTPQQNRVAKRRNRTLIETARTMLADAKLPVTFWAKAVNTACYVQNRVLVNKFQNKTPYELFNANVAGFCWGEWWKVVGVVVSGGEELETGERGCRVMAGNQGCVQGFKHGGITGMGVWVFYIVSSWC</sequence>
<dbReference type="InterPro" id="IPR013103">
    <property type="entry name" value="RVT_2"/>
</dbReference>
<dbReference type="Pfam" id="PF22936">
    <property type="entry name" value="Pol_BBD"/>
    <property type="match status" value="1"/>
</dbReference>
<feature type="coiled-coil region" evidence="4">
    <location>
        <begin position="1142"/>
        <end position="1183"/>
    </location>
</feature>
<comment type="caution">
    <text evidence="9">The sequence shown here is derived from an EMBL/GenBank/DDBJ whole genome shotgun (WGS) entry which is preliminary data.</text>
</comment>
<gene>
    <name evidence="9" type="ORF">Tci_021309</name>
</gene>
<keyword evidence="3" id="KW-0378">Hydrolase</keyword>
<dbReference type="Gene3D" id="3.30.420.10">
    <property type="entry name" value="Ribonuclease H-like superfamily/Ribonuclease H"/>
    <property type="match status" value="1"/>
</dbReference>
<evidence type="ECO:0000256" key="5">
    <source>
        <dbReference type="SAM" id="MobiDB-lite"/>
    </source>
</evidence>
<dbReference type="InterPro" id="IPR012337">
    <property type="entry name" value="RNaseH-like_sf"/>
</dbReference>
<organism evidence="9">
    <name type="scientific">Tanacetum cinerariifolium</name>
    <name type="common">Dalmatian daisy</name>
    <name type="synonym">Chrysanthemum cinerariifolium</name>
    <dbReference type="NCBI Taxonomy" id="118510"/>
    <lineage>
        <taxon>Eukaryota</taxon>
        <taxon>Viridiplantae</taxon>
        <taxon>Streptophyta</taxon>
        <taxon>Embryophyta</taxon>
        <taxon>Tracheophyta</taxon>
        <taxon>Spermatophyta</taxon>
        <taxon>Magnoliopsida</taxon>
        <taxon>eudicotyledons</taxon>
        <taxon>Gunneridae</taxon>
        <taxon>Pentapetalae</taxon>
        <taxon>asterids</taxon>
        <taxon>campanulids</taxon>
        <taxon>Asterales</taxon>
        <taxon>Asteraceae</taxon>
        <taxon>Asteroideae</taxon>
        <taxon>Anthemideae</taxon>
        <taxon>Anthemidinae</taxon>
        <taxon>Tanacetum</taxon>
    </lineage>
</organism>
<feature type="region of interest" description="Disordered" evidence="5">
    <location>
        <begin position="1004"/>
        <end position="1028"/>
    </location>
</feature>
<dbReference type="GO" id="GO:0046872">
    <property type="term" value="F:metal ion binding"/>
    <property type="evidence" value="ECO:0007669"/>
    <property type="project" value="UniProtKB-KW"/>
</dbReference>
<evidence type="ECO:0000256" key="2">
    <source>
        <dbReference type="ARBA" id="ARBA00022723"/>
    </source>
</evidence>
<accession>A0A6L2KIP6</accession>
<keyword evidence="4" id="KW-0175">Coiled coil</keyword>
<dbReference type="InterPro" id="IPR054722">
    <property type="entry name" value="PolX-like_BBD"/>
</dbReference>
<dbReference type="PANTHER" id="PTHR42648">
    <property type="entry name" value="TRANSPOSASE, PUTATIVE-RELATED"/>
    <property type="match status" value="1"/>
</dbReference>
<evidence type="ECO:0000256" key="3">
    <source>
        <dbReference type="ARBA" id="ARBA00022801"/>
    </source>
</evidence>
<dbReference type="Pfam" id="PF07727">
    <property type="entry name" value="RVT_2"/>
    <property type="match status" value="1"/>
</dbReference>
<evidence type="ECO:0008006" key="10">
    <source>
        <dbReference type="Google" id="ProtNLM"/>
    </source>
</evidence>
<feature type="region of interest" description="Disordered" evidence="5">
    <location>
        <begin position="891"/>
        <end position="936"/>
    </location>
</feature>
<dbReference type="InterPro" id="IPR025724">
    <property type="entry name" value="GAG-pre-integrase_dom"/>
</dbReference>
<evidence type="ECO:0000259" key="7">
    <source>
        <dbReference type="Pfam" id="PF13976"/>
    </source>
</evidence>
<feature type="compositionally biased region" description="Basic and acidic residues" evidence="5">
    <location>
        <begin position="1016"/>
        <end position="1028"/>
    </location>
</feature>
<evidence type="ECO:0000259" key="6">
    <source>
        <dbReference type="Pfam" id="PF07727"/>
    </source>
</evidence>
<dbReference type="EMBL" id="BKCJ010002549">
    <property type="protein sequence ID" value="GEU49331.1"/>
    <property type="molecule type" value="Genomic_DNA"/>
</dbReference>
<reference evidence="9" key="1">
    <citation type="journal article" date="2019" name="Sci. Rep.">
        <title>Draft genome of Tanacetum cinerariifolium, the natural source of mosquito coil.</title>
        <authorList>
            <person name="Yamashiro T."/>
            <person name="Shiraishi A."/>
            <person name="Satake H."/>
            <person name="Nakayama K."/>
        </authorList>
    </citation>
    <scope>NUCLEOTIDE SEQUENCE</scope>
</reference>
<proteinExistence type="predicted"/>
<dbReference type="PANTHER" id="PTHR42648:SF32">
    <property type="entry name" value="RIBONUCLEASE H-LIKE DOMAIN, GAG-PRE-INTEGRASE DOMAIN PROTEIN-RELATED"/>
    <property type="match status" value="1"/>
</dbReference>
<keyword evidence="2" id="KW-0479">Metal-binding</keyword>
<evidence type="ECO:0000256" key="4">
    <source>
        <dbReference type="SAM" id="Coils"/>
    </source>
</evidence>
<dbReference type="Pfam" id="PF14223">
    <property type="entry name" value="Retrotran_gag_2"/>
    <property type="match status" value="1"/>
</dbReference>
<dbReference type="SUPFAM" id="SSF53098">
    <property type="entry name" value="Ribonuclease H-like"/>
    <property type="match status" value="1"/>
</dbReference>
<name>A0A6L2KIP6_TANCI</name>
<keyword evidence="1" id="KW-0645">Protease</keyword>